<evidence type="ECO:0000256" key="6">
    <source>
        <dbReference type="RuleBase" id="RU003557"/>
    </source>
</evidence>
<dbReference type="PROSITE" id="PS00737">
    <property type="entry name" value="THIOLASE_2"/>
    <property type="match status" value="1"/>
</dbReference>
<dbReference type="InterPro" id="IPR020616">
    <property type="entry name" value="Thiolase_N"/>
</dbReference>
<dbReference type="RefSeq" id="WP_119077169.1">
    <property type="nucleotide sequence ID" value="NZ_CP029600.1"/>
</dbReference>
<organism evidence="9 10">
    <name type="scientific">Chitinophaga alhagiae</name>
    <dbReference type="NCBI Taxonomy" id="2203219"/>
    <lineage>
        <taxon>Bacteria</taxon>
        <taxon>Pseudomonadati</taxon>
        <taxon>Bacteroidota</taxon>
        <taxon>Chitinophagia</taxon>
        <taxon>Chitinophagales</taxon>
        <taxon>Chitinophagaceae</taxon>
        <taxon>Chitinophaga</taxon>
    </lineage>
</organism>
<feature type="domain" description="Thiolase C-terminal" evidence="8">
    <location>
        <begin position="276"/>
        <end position="398"/>
    </location>
</feature>
<keyword evidence="10" id="KW-1185">Reference proteome</keyword>
<dbReference type="Pfam" id="PF00108">
    <property type="entry name" value="Thiolase_N"/>
    <property type="match status" value="1"/>
</dbReference>
<protein>
    <recommendedName>
        <fullName evidence="5">acetyl-CoA C-acyltransferase</fullName>
        <ecNumber evidence="5">2.3.1.16</ecNumber>
    </recommendedName>
</protein>
<dbReference type="InterPro" id="IPR050215">
    <property type="entry name" value="Thiolase-like_sf_Thiolase"/>
</dbReference>
<keyword evidence="4 6" id="KW-0012">Acyltransferase</keyword>
<dbReference type="Proteomes" id="UP000246099">
    <property type="component" value="Chromosome"/>
</dbReference>
<dbReference type="NCBIfam" id="TIGR01930">
    <property type="entry name" value="AcCoA-C-Actrans"/>
    <property type="match status" value="1"/>
</dbReference>
<comment type="similarity">
    <text evidence="2 6">Belongs to the thiolase-like superfamily. Thiolase family.</text>
</comment>
<evidence type="ECO:0000313" key="9">
    <source>
        <dbReference type="EMBL" id="AWO01041.1"/>
    </source>
</evidence>
<evidence type="ECO:0000256" key="1">
    <source>
        <dbReference type="ARBA" id="ARBA00005189"/>
    </source>
</evidence>
<dbReference type="EMBL" id="CP029600">
    <property type="protein sequence ID" value="AWO01041.1"/>
    <property type="molecule type" value="Genomic_DNA"/>
</dbReference>
<keyword evidence="3 6" id="KW-0808">Transferase</keyword>
<dbReference type="PANTHER" id="PTHR43853:SF2">
    <property type="entry name" value="3-OXOADIPYL-COA_3-OXO-5,6-DEHYDROSUBERYL-COA THIOLASE"/>
    <property type="match status" value="1"/>
</dbReference>
<dbReference type="SUPFAM" id="SSF53901">
    <property type="entry name" value="Thiolase-like"/>
    <property type="match status" value="2"/>
</dbReference>
<dbReference type="PANTHER" id="PTHR43853">
    <property type="entry name" value="3-KETOACYL-COA THIOLASE, PEROXISOMAL"/>
    <property type="match status" value="1"/>
</dbReference>
<sequence length="399" mass="42408">MQAAYITDAVRSPIGRYGGALRTVRPDDLLALMLRSLLKRNPALDPAAIEDVIAGATNQAGEDNRDVARMAVLLAGLPVSVAGNTVNRLCASGLQAIMDAARAVMCGEGDVYMAGGVESMTRAPLVMPKADGAFSRKTEIYDSTIGWRFTNEKLAALYHPFSMGETAENVAREWKISREDQDRFAFDSQLKYKQAQAAGVWADEIIPVEITPNKEEQVVFSKDEPPRETSLEKLAGLKPAFVKNGTVTAGNSSGINDGASAVLVVSESALKQFNLRPIARICAMAVAGVDPAIMGIGPVPATAKALQRAGLRVADLDVIELNEAFASQSLACIRELGLDPQKVNFNGGSIAIGHPLGCSGARITTTLMHEMKRRAGTRYGLATMCVGVGQGAAIVFEKM</sequence>
<evidence type="ECO:0000259" key="7">
    <source>
        <dbReference type="Pfam" id="PF00108"/>
    </source>
</evidence>
<dbReference type="InterPro" id="IPR002155">
    <property type="entry name" value="Thiolase"/>
</dbReference>
<dbReference type="EC" id="2.3.1.16" evidence="5"/>
<dbReference type="InterPro" id="IPR016039">
    <property type="entry name" value="Thiolase-like"/>
</dbReference>
<reference evidence="9 10" key="1">
    <citation type="submission" date="2018-05" db="EMBL/GenBank/DDBJ databases">
        <title>Chitinophaga sp. nov., isolated from rhizosphere soil of Alhagi.</title>
        <authorList>
            <person name="Liu Y."/>
        </authorList>
    </citation>
    <scope>NUCLEOTIDE SEQUENCE [LARGE SCALE GENOMIC DNA]</scope>
    <source>
        <strain evidence="9 10">T22</strain>
    </source>
</reference>
<evidence type="ECO:0000256" key="2">
    <source>
        <dbReference type="ARBA" id="ARBA00010982"/>
    </source>
</evidence>
<dbReference type="Pfam" id="PF02803">
    <property type="entry name" value="Thiolase_C"/>
    <property type="match status" value="1"/>
</dbReference>
<evidence type="ECO:0000313" key="10">
    <source>
        <dbReference type="Proteomes" id="UP000246099"/>
    </source>
</evidence>
<gene>
    <name evidence="9" type="ORF">DLD77_04675</name>
</gene>
<evidence type="ECO:0000256" key="3">
    <source>
        <dbReference type="ARBA" id="ARBA00022679"/>
    </source>
</evidence>
<dbReference type="PROSITE" id="PS00098">
    <property type="entry name" value="THIOLASE_1"/>
    <property type="match status" value="1"/>
</dbReference>
<accession>A0ABN5LNR6</accession>
<dbReference type="PIRSF" id="PIRSF000429">
    <property type="entry name" value="Ac-CoA_Ac_transf"/>
    <property type="match status" value="1"/>
</dbReference>
<evidence type="ECO:0000256" key="5">
    <source>
        <dbReference type="ARBA" id="ARBA00024073"/>
    </source>
</evidence>
<dbReference type="InterPro" id="IPR020615">
    <property type="entry name" value="Thiolase_acyl_enz_int_AS"/>
</dbReference>
<dbReference type="CDD" id="cd00751">
    <property type="entry name" value="thiolase"/>
    <property type="match status" value="1"/>
</dbReference>
<dbReference type="InterPro" id="IPR020613">
    <property type="entry name" value="Thiolase_CS"/>
</dbReference>
<feature type="domain" description="Thiolase N-terminal" evidence="7">
    <location>
        <begin position="5"/>
        <end position="268"/>
    </location>
</feature>
<evidence type="ECO:0000256" key="4">
    <source>
        <dbReference type="ARBA" id="ARBA00023315"/>
    </source>
</evidence>
<dbReference type="PROSITE" id="PS00099">
    <property type="entry name" value="THIOLASE_3"/>
    <property type="match status" value="1"/>
</dbReference>
<evidence type="ECO:0000259" key="8">
    <source>
        <dbReference type="Pfam" id="PF02803"/>
    </source>
</evidence>
<dbReference type="Gene3D" id="3.40.47.10">
    <property type="match status" value="1"/>
</dbReference>
<dbReference type="InterPro" id="IPR020610">
    <property type="entry name" value="Thiolase_AS"/>
</dbReference>
<name>A0ABN5LNR6_9BACT</name>
<dbReference type="InterPro" id="IPR020617">
    <property type="entry name" value="Thiolase_C"/>
</dbReference>
<comment type="pathway">
    <text evidence="1">Lipid metabolism.</text>
</comment>
<proteinExistence type="inferred from homology"/>